<dbReference type="GO" id="GO:0043565">
    <property type="term" value="F:sequence-specific DNA binding"/>
    <property type="evidence" value="ECO:0007669"/>
    <property type="project" value="InterPro"/>
</dbReference>
<dbReference type="PROSITE" id="PS01124">
    <property type="entry name" value="HTH_ARAC_FAMILY_2"/>
    <property type="match status" value="1"/>
</dbReference>
<keyword evidence="2 5" id="KW-0238">DNA-binding</keyword>
<dbReference type="KEGG" id="mcb:Mycch_2713"/>
<evidence type="ECO:0000256" key="3">
    <source>
        <dbReference type="ARBA" id="ARBA00023163"/>
    </source>
</evidence>
<feature type="domain" description="HTH araC/xylS-type" evidence="4">
    <location>
        <begin position="226"/>
        <end position="327"/>
    </location>
</feature>
<dbReference type="EMBL" id="CP003053">
    <property type="protein sequence ID" value="AFM17475.1"/>
    <property type="molecule type" value="Genomic_DNA"/>
</dbReference>
<dbReference type="AlphaFoldDB" id="I4BJL8"/>
<dbReference type="eggNOG" id="COG2207">
    <property type="taxonomic scope" value="Bacteria"/>
</dbReference>
<evidence type="ECO:0000256" key="2">
    <source>
        <dbReference type="ARBA" id="ARBA00023125"/>
    </source>
</evidence>
<keyword evidence="6" id="KW-1185">Reference proteome</keyword>
<protein>
    <submittedName>
        <fullName evidence="5">Transcriptional regulator containing an amidase domain and an AraC-type DNA-binding HTH domain</fullName>
    </submittedName>
</protein>
<evidence type="ECO:0000259" key="4">
    <source>
        <dbReference type="PROSITE" id="PS01124"/>
    </source>
</evidence>
<evidence type="ECO:0000313" key="5">
    <source>
        <dbReference type="EMBL" id="AFM17475.1"/>
    </source>
</evidence>
<dbReference type="Proteomes" id="UP000006057">
    <property type="component" value="Chromosome"/>
</dbReference>
<accession>I4BJL8</accession>
<evidence type="ECO:0000256" key="1">
    <source>
        <dbReference type="ARBA" id="ARBA00023015"/>
    </source>
</evidence>
<evidence type="ECO:0000313" key="6">
    <source>
        <dbReference type="Proteomes" id="UP000006057"/>
    </source>
</evidence>
<gene>
    <name evidence="5" type="ordered locus">Mycch_2713</name>
</gene>
<dbReference type="HOGENOM" id="CLU_047930_1_0_11"/>
<dbReference type="PATRIC" id="fig|710421.3.peg.2700"/>
<dbReference type="STRING" id="710421.Mycch_2713"/>
<dbReference type="PANTHER" id="PTHR46796:SF12">
    <property type="entry name" value="HTH-TYPE DNA-BINDING TRANSCRIPTIONAL ACTIVATOR EUTR"/>
    <property type="match status" value="1"/>
</dbReference>
<sequence>MGALAAVASLDTVNARDEPRPAARSEFSSDDPRRIREHLRSVYGSGVQIECQGSPHARRFTHIRHKSSGLMIDQISHSGDGAVSTDHLADTLVLWVHAGKVAYSSADDHVLAARGDVFLLGPGRRTVCLQAIDARFTAVHVIHPARHGEQTTAPPCLRPRSESAADSLKRTIAYASDVLNTGDDVVAEVMSEALPELVRAAVYAGFPHPCSGDGAPNQPSQPVALRQAMAYIEANAARRITIADLAAEIYATPRTVQYLFRRHLGTTPTAYLRRVRLSKARQELLTGDRTVTTVTATATRWGFAHTGRFAVLYRETYGESPHQTLSR</sequence>
<reference evidence="5 6" key="1">
    <citation type="submission" date="2012-06" db="EMBL/GenBank/DDBJ databases">
        <title>Complete sequence of chromosome of Mycobacterium chubuense NBB4.</title>
        <authorList>
            <consortium name="US DOE Joint Genome Institute"/>
            <person name="Lucas S."/>
            <person name="Han J."/>
            <person name="Lapidus A."/>
            <person name="Cheng J.-F."/>
            <person name="Goodwin L."/>
            <person name="Pitluck S."/>
            <person name="Peters L."/>
            <person name="Mikhailova N."/>
            <person name="Teshima H."/>
            <person name="Detter J.C."/>
            <person name="Han C."/>
            <person name="Tapia R."/>
            <person name="Land M."/>
            <person name="Hauser L."/>
            <person name="Kyrpides N."/>
            <person name="Ivanova N."/>
            <person name="Pagani I."/>
            <person name="Mattes T."/>
            <person name="Holmes A."/>
            <person name="Rutledge P."/>
            <person name="Paulsen I."/>
            <person name="Coleman N."/>
            <person name="Woyke T."/>
        </authorList>
    </citation>
    <scope>NUCLEOTIDE SEQUENCE [LARGE SCALE GENOMIC DNA]</scope>
    <source>
        <strain evidence="5 6">NBB4</strain>
    </source>
</reference>
<dbReference type="PANTHER" id="PTHR46796">
    <property type="entry name" value="HTH-TYPE TRANSCRIPTIONAL ACTIVATOR RHAS-RELATED"/>
    <property type="match status" value="1"/>
</dbReference>
<dbReference type="SMART" id="SM00342">
    <property type="entry name" value="HTH_ARAC"/>
    <property type="match status" value="1"/>
</dbReference>
<keyword evidence="1" id="KW-0805">Transcription regulation</keyword>
<dbReference type="PROSITE" id="PS00041">
    <property type="entry name" value="HTH_ARAC_FAMILY_1"/>
    <property type="match status" value="1"/>
</dbReference>
<dbReference type="InterPro" id="IPR018060">
    <property type="entry name" value="HTH_AraC"/>
</dbReference>
<organism evidence="5 6">
    <name type="scientific">Mycolicibacterium chubuense (strain NBB4)</name>
    <name type="common">Mycobacterium chubuense</name>
    <dbReference type="NCBI Taxonomy" id="710421"/>
    <lineage>
        <taxon>Bacteria</taxon>
        <taxon>Bacillati</taxon>
        <taxon>Actinomycetota</taxon>
        <taxon>Actinomycetes</taxon>
        <taxon>Mycobacteriales</taxon>
        <taxon>Mycobacteriaceae</taxon>
        <taxon>Mycolicibacterium</taxon>
    </lineage>
</organism>
<keyword evidence="3" id="KW-0804">Transcription</keyword>
<name>I4BJL8_MYCCN</name>
<dbReference type="GO" id="GO:0003700">
    <property type="term" value="F:DNA-binding transcription factor activity"/>
    <property type="evidence" value="ECO:0007669"/>
    <property type="project" value="InterPro"/>
</dbReference>
<dbReference type="Gene3D" id="1.10.10.60">
    <property type="entry name" value="Homeodomain-like"/>
    <property type="match status" value="1"/>
</dbReference>
<dbReference type="InterPro" id="IPR009057">
    <property type="entry name" value="Homeodomain-like_sf"/>
</dbReference>
<proteinExistence type="predicted"/>
<dbReference type="Pfam" id="PF12833">
    <property type="entry name" value="HTH_18"/>
    <property type="match status" value="1"/>
</dbReference>
<dbReference type="SUPFAM" id="SSF46689">
    <property type="entry name" value="Homeodomain-like"/>
    <property type="match status" value="1"/>
</dbReference>
<dbReference type="InterPro" id="IPR018062">
    <property type="entry name" value="HTH_AraC-typ_CS"/>
</dbReference>
<dbReference type="InterPro" id="IPR050204">
    <property type="entry name" value="AraC_XylS_family_regulators"/>
</dbReference>